<comment type="caution">
    <text evidence="1">The sequence shown here is derived from an EMBL/GenBank/DDBJ whole genome shotgun (WGS) entry which is preliminary data.</text>
</comment>
<dbReference type="Proteomes" id="UP000078046">
    <property type="component" value="Unassembled WGS sequence"/>
</dbReference>
<evidence type="ECO:0000313" key="1">
    <source>
        <dbReference type="EMBL" id="OAF70802.1"/>
    </source>
</evidence>
<accession>A0A177BAY3</accession>
<keyword evidence="2" id="KW-1185">Reference proteome</keyword>
<name>A0A177BAY3_9BILA</name>
<gene>
    <name evidence="1" type="ORF">A3Q56_01449</name>
</gene>
<protein>
    <submittedName>
        <fullName evidence="1">Uncharacterized protein</fullName>
    </submittedName>
</protein>
<proteinExistence type="predicted"/>
<organism evidence="1 2">
    <name type="scientific">Intoshia linei</name>
    <dbReference type="NCBI Taxonomy" id="1819745"/>
    <lineage>
        <taxon>Eukaryota</taxon>
        <taxon>Metazoa</taxon>
        <taxon>Spiralia</taxon>
        <taxon>Lophotrochozoa</taxon>
        <taxon>Mesozoa</taxon>
        <taxon>Orthonectida</taxon>
        <taxon>Rhopaluridae</taxon>
        <taxon>Intoshia</taxon>
    </lineage>
</organism>
<reference evidence="1 2" key="1">
    <citation type="submission" date="2016-04" db="EMBL/GenBank/DDBJ databases">
        <title>The genome of Intoshia linei affirms orthonectids as highly simplified spiralians.</title>
        <authorList>
            <person name="Mikhailov K.V."/>
            <person name="Slusarev G.S."/>
            <person name="Nikitin M.A."/>
            <person name="Logacheva M.D."/>
            <person name="Penin A."/>
            <person name="Aleoshin V."/>
            <person name="Panchin Y.V."/>
        </authorList>
    </citation>
    <scope>NUCLEOTIDE SEQUENCE [LARGE SCALE GENOMIC DNA]</scope>
    <source>
        <strain evidence="1">Intl2013</strain>
        <tissue evidence="1">Whole animal</tissue>
    </source>
</reference>
<dbReference type="EMBL" id="LWCA01000109">
    <property type="protein sequence ID" value="OAF70802.1"/>
    <property type="molecule type" value="Genomic_DNA"/>
</dbReference>
<evidence type="ECO:0000313" key="2">
    <source>
        <dbReference type="Proteomes" id="UP000078046"/>
    </source>
</evidence>
<sequence length="265" mass="31217">MAMNIDTDVKKKLINLVEFESHDNGPQKILNQCQVYQVYCKLPSINDVFLYFKSKKNSKTNLNLDLDPNLTKCNLNFVNNLNILKINLTITMDALSHYNYHVHLNTKPNFTIPKNQSNYTAIKNRNENWIKFNGNCSNLNNDDCFSLCMEYNQLKYINFYRIFIQDVATTYLSIEKFQNVKVGLNFSQNIVNSIFEENISVTEKIEKPVAQSQIKNLLNKIRNTFQHVHNHTFNLDFVHKNQIENEDDQEKPKYITFYKNLHSKL</sequence>
<dbReference type="AlphaFoldDB" id="A0A177BAY3"/>